<dbReference type="RefSeq" id="WP_046509841.1">
    <property type="nucleotide sequence ID" value="NZ_LANI01000032.1"/>
</dbReference>
<name>A0A0M2R7A5_9PROT</name>
<gene>
    <name evidence="1" type="ORF">WH95_18390</name>
</gene>
<dbReference type="OrthoDB" id="9909611at2"/>
<comment type="caution">
    <text evidence="1">The sequence shown here is derived from an EMBL/GenBank/DDBJ whole genome shotgun (WGS) entry which is preliminary data.</text>
</comment>
<accession>A0A0M2R7A5</accession>
<sequence>MTHSIEATVPFTWDYEVDGFFVTSFEVVATVTAADNRPVITELQMIGSKPYPSKETSLNDLPDTLKGIAFTDLSKNRLFLADARENLEYEGHVFADENSFESMFVKPFGDTFGVAAQ</sequence>
<reference evidence="1 2" key="1">
    <citation type="submission" date="2015-03" db="EMBL/GenBank/DDBJ databases">
        <title>Genome sequence of Kiloniella sp. P1-1, isolated from the gut microflora of Pacific white shrimp, Penaeus vannamei.</title>
        <authorList>
            <person name="Shao Z."/>
            <person name="Wang L."/>
            <person name="Li X."/>
        </authorList>
    </citation>
    <scope>NUCLEOTIDE SEQUENCE [LARGE SCALE GENOMIC DNA]</scope>
    <source>
        <strain evidence="1 2">P1-1</strain>
    </source>
</reference>
<dbReference type="Proteomes" id="UP000034491">
    <property type="component" value="Unassembled WGS sequence"/>
</dbReference>
<protein>
    <submittedName>
        <fullName evidence="1">Uncharacterized protein</fullName>
    </submittedName>
</protein>
<keyword evidence="2" id="KW-1185">Reference proteome</keyword>
<dbReference type="EMBL" id="LANI01000032">
    <property type="protein sequence ID" value="KKJ75413.1"/>
    <property type="molecule type" value="Genomic_DNA"/>
</dbReference>
<evidence type="ECO:0000313" key="1">
    <source>
        <dbReference type="EMBL" id="KKJ75413.1"/>
    </source>
</evidence>
<dbReference type="AlphaFoldDB" id="A0A0M2R7A5"/>
<organism evidence="1 2">
    <name type="scientific">Kiloniella litopenaei</name>
    <dbReference type="NCBI Taxonomy" id="1549748"/>
    <lineage>
        <taxon>Bacteria</taxon>
        <taxon>Pseudomonadati</taxon>
        <taxon>Pseudomonadota</taxon>
        <taxon>Alphaproteobacteria</taxon>
        <taxon>Rhodospirillales</taxon>
        <taxon>Kiloniellaceae</taxon>
        <taxon>Kiloniella</taxon>
    </lineage>
</organism>
<proteinExistence type="predicted"/>
<evidence type="ECO:0000313" key="2">
    <source>
        <dbReference type="Proteomes" id="UP000034491"/>
    </source>
</evidence>